<dbReference type="PANTHER" id="PTHR14209">
    <property type="entry name" value="ISOAMYL ACETATE-HYDROLYZING ESTERASE 1"/>
    <property type="match status" value="1"/>
</dbReference>
<dbReference type="InterPro" id="IPR036514">
    <property type="entry name" value="SGNH_hydro_sf"/>
</dbReference>
<dbReference type="Pfam" id="PF13472">
    <property type="entry name" value="Lipase_GDSL_2"/>
    <property type="match status" value="1"/>
</dbReference>
<dbReference type="Proteomes" id="UP000070501">
    <property type="component" value="Unassembled WGS sequence"/>
</dbReference>
<name>A0A136JC36_9PEZI</name>
<keyword evidence="3" id="KW-1185">Reference proteome</keyword>
<evidence type="ECO:0000313" key="2">
    <source>
        <dbReference type="EMBL" id="KXJ94731.1"/>
    </source>
</evidence>
<accession>A0A136JC36</accession>
<reference evidence="3" key="1">
    <citation type="submission" date="2016-02" db="EMBL/GenBank/DDBJ databases">
        <title>Draft genome sequence of Microdochium bolleyi, a fungal endophyte of beachgrass.</title>
        <authorList>
            <consortium name="DOE Joint Genome Institute"/>
            <person name="David A.S."/>
            <person name="May G."/>
            <person name="Haridas S."/>
            <person name="Lim J."/>
            <person name="Wang M."/>
            <person name="Labutti K."/>
            <person name="Lipzen A."/>
            <person name="Barry K."/>
            <person name="Grigoriev I.V."/>
        </authorList>
    </citation>
    <scope>NUCLEOTIDE SEQUENCE [LARGE SCALE GENOMIC DNA]</scope>
    <source>
        <strain evidence="3">J235TASD1</strain>
    </source>
</reference>
<dbReference type="OrthoDB" id="671439at2759"/>
<dbReference type="InParanoid" id="A0A136JC36"/>
<dbReference type="InterPro" id="IPR045136">
    <property type="entry name" value="Iah1-like"/>
</dbReference>
<evidence type="ECO:0000259" key="1">
    <source>
        <dbReference type="Pfam" id="PF13472"/>
    </source>
</evidence>
<dbReference type="SUPFAM" id="SSF52266">
    <property type="entry name" value="SGNH hydrolase"/>
    <property type="match status" value="1"/>
</dbReference>
<gene>
    <name evidence="2" type="ORF">Micbo1qcDRAFT_232161</name>
</gene>
<dbReference type="AlphaFoldDB" id="A0A136JC36"/>
<dbReference type="FunCoup" id="A0A136JC36">
    <property type="interactions" value="231"/>
</dbReference>
<protein>
    <submittedName>
        <fullName evidence="2">SGNH hydrolase-type esterase domain-containing protein</fullName>
    </submittedName>
</protein>
<dbReference type="Gene3D" id="3.40.50.1110">
    <property type="entry name" value="SGNH hydrolase"/>
    <property type="match status" value="1"/>
</dbReference>
<dbReference type="CDD" id="cd01838">
    <property type="entry name" value="Isoamyl_acetate_hydrolase_like"/>
    <property type="match status" value="1"/>
</dbReference>
<dbReference type="InterPro" id="IPR013830">
    <property type="entry name" value="SGNH_hydro"/>
</dbReference>
<organism evidence="2 3">
    <name type="scientific">Microdochium bolleyi</name>
    <dbReference type="NCBI Taxonomy" id="196109"/>
    <lineage>
        <taxon>Eukaryota</taxon>
        <taxon>Fungi</taxon>
        <taxon>Dikarya</taxon>
        <taxon>Ascomycota</taxon>
        <taxon>Pezizomycotina</taxon>
        <taxon>Sordariomycetes</taxon>
        <taxon>Xylariomycetidae</taxon>
        <taxon>Xylariales</taxon>
        <taxon>Microdochiaceae</taxon>
        <taxon>Microdochium</taxon>
    </lineage>
</organism>
<sequence length="272" mass="30431">MATSYNQLVLLGDSLIERAAFLEDGYSLQSALQMYCSRRLDVINRGFSGWNTKHAVDYLPQIFPAPTAASPRIEYLVILLGANDAARLDHPSNRQGITLQEYEANLAHIINHEHIRAHDPRILLVTPPPLDEMGLALTDFANGNGEVTRYARLSAKFSQTVRDVASKAQSEGRDVRLLDLQKDIMSEALRLTPTQADAPLLGYPGGDRGALQTLLPDGLHMNTDSYKILYGLIENNMEPWPEYPKGFVYPDWWTLVYGKTKDQIMAEKETSS</sequence>
<dbReference type="GO" id="GO:0016787">
    <property type="term" value="F:hydrolase activity"/>
    <property type="evidence" value="ECO:0007669"/>
    <property type="project" value="UniProtKB-KW"/>
</dbReference>
<keyword evidence="2" id="KW-0378">Hydrolase</keyword>
<evidence type="ECO:0000313" key="3">
    <source>
        <dbReference type="Proteomes" id="UP000070501"/>
    </source>
</evidence>
<proteinExistence type="predicted"/>
<dbReference type="EMBL" id="KQ964247">
    <property type="protein sequence ID" value="KXJ94731.1"/>
    <property type="molecule type" value="Genomic_DNA"/>
</dbReference>
<dbReference type="PANTHER" id="PTHR14209:SF19">
    <property type="entry name" value="ISOAMYL ACETATE-HYDROLYZING ESTERASE 1 HOMOLOG"/>
    <property type="match status" value="1"/>
</dbReference>
<feature type="domain" description="SGNH hydrolase-type esterase" evidence="1">
    <location>
        <begin position="10"/>
        <end position="227"/>
    </location>
</feature>
<dbReference type="STRING" id="196109.A0A136JC36"/>